<dbReference type="InterPro" id="IPR039418">
    <property type="entry name" value="LexA-like"/>
</dbReference>
<keyword evidence="1" id="KW-0805">Transcription regulation</keyword>
<dbReference type="GO" id="GO:0003677">
    <property type="term" value="F:DNA binding"/>
    <property type="evidence" value="ECO:0007669"/>
    <property type="project" value="UniProtKB-KW"/>
</dbReference>
<evidence type="ECO:0000256" key="1">
    <source>
        <dbReference type="ARBA" id="ARBA00023015"/>
    </source>
</evidence>
<sequence length="205" mass="23333">MANRLKQLREARGWTHQQAADHMGVSRSQFIKLERGERRLTEQYIDQASSAFAVPPAEIIEDQTEHRIVPLMGEIGAGAEISPDYEQVPEGGLEQIEVPFYLPDDMVAFRVKGDSMLPRYDEGDVIVVWREQRRATSSFLGEEVAVRTRSGNRYLKTLQRAGARGYNLASWNARLIENVEIEWIGEIYVTIRAAQLRRTFKAALA</sequence>
<evidence type="ECO:0000313" key="6">
    <source>
        <dbReference type="Proteomes" id="UP000199074"/>
    </source>
</evidence>
<evidence type="ECO:0000259" key="4">
    <source>
        <dbReference type="PROSITE" id="PS50943"/>
    </source>
</evidence>
<dbReference type="CDD" id="cd00093">
    <property type="entry name" value="HTH_XRE"/>
    <property type="match status" value="1"/>
</dbReference>
<dbReference type="InterPro" id="IPR015927">
    <property type="entry name" value="Peptidase_S24_S26A/B/C"/>
</dbReference>
<name>A0A1I7NF77_9HYPH</name>
<dbReference type="Gene3D" id="2.10.109.10">
    <property type="entry name" value="Umud Fragment, subunit A"/>
    <property type="match status" value="1"/>
</dbReference>
<gene>
    <name evidence="5" type="ORF">SAMN05216456_1934</name>
</gene>
<dbReference type="CDD" id="cd06529">
    <property type="entry name" value="S24_LexA-like"/>
    <property type="match status" value="1"/>
</dbReference>
<dbReference type="STRING" id="429728.SAMN05216456_1934"/>
<dbReference type="Proteomes" id="UP000199074">
    <property type="component" value="Unassembled WGS sequence"/>
</dbReference>
<dbReference type="SMART" id="SM00530">
    <property type="entry name" value="HTH_XRE"/>
    <property type="match status" value="1"/>
</dbReference>
<organism evidence="5 6">
    <name type="scientific">Devosia crocina</name>
    <dbReference type="NCBI Taxonomy" id="429728"/>
    <lineage>
        <taxon>Bacteria</taxon>
        <taxon>Pseudomonadati</taxon>
        <taxon>Pseudomonadota</taxon>
        <taxon>Alphaproteobacteria</taxon>
        <taxon>Hyphomicrobiales</taxon>
        <taxon>Devosiaceae</taxon>
        <taxon>Devosia</taxon>
    </lineage>
</organism>
<dbReference type="InterPro" id="IPR001387">
    <property type="entry name" value="Cro/C1-type_HTH"/>
</dbReference>
<dbReference type="InterPro" id="IPR010982">
    <property type="entry name" value="Lambda_DNA-bd_dom_sf"/>
</dbReference>
<protein>
    <submittedName>
        <fullName evidence="5">Repressor LexA</fullName>
    </submittedName>
</protein>
<accession>A0A1I7NF77</accession>
<keyword evidence="3" id="KW-0804">Transcription</keyword>
<proteinExistence type="predicted"/>
<dbReference type="EMBL" id="FPCK01000001">
    <property type="protein sequence ID" value="SFV33253.1"/>
    <property type="molecule type" value="Genomic_DNA"/>
</dbReference>
<dbReference type="PANTHER" id="PTHR40661">
    <property type="match status" value="1"/>
</dbReference>
<dbReference type="InterPro" id="IPR036286">
    <property type="entry name" value="LexA/Signal_pep-like_sf"/>
</dbReference>
<feature type="domain" description="HTH cro/C1-type" evidence="4">
    <location>
        <begin position="5"/>
        <end position="59"/>
    </location>
</feature>
<dbReference type="PROSITE" id="PS50943">
    <property type="entry name" value="HTH_CROC1"/>
    <property type="match status" value="1"/>
</dbReference>
<dbReference type="RefSeq" id="WP_175528536.1">
    <property type="nucleotide sequence ID" value="NZ_FPCK01000001.1"/>
</dbReference>
<keyword evidence="6" id="KW-1185">Reference proteome</keyword>
<keyword evidence="2" id="KW-0238">DNA-binding</keyword>
<dbReference type="Gene3D" id="1.10.260.40">
    <property type="entry name" value="lambda repressor-like DNA-binding domains"/>
    <property type="match status" value="1"/>
</dbReference>
<dbReference type="Pfam" id="PF00717">
    <property type="entry name" value="Peptidase_S24"/>
    <property type="match status" value="1"/>
</dbReference>
<reference evidence="5 6" key="1">
    <citation type="submission" date="2016-10" db="EMBL/GenBank/DDBJ databases">
        <authorList>
            <person name="de Groot N.N."/>
        </authorList>
    </citation>
    <scope>NUCLEOTIDE SEQUENCE [LARGE SCALE GENOMIC DNA]</scope>
    <source>
        <strain evidence="5 6">IPL20</strain>
    </source>
</reference>
<evidence type="ECO:0000313" key="5">
    <source>
        <dbReference type="EMBL" id="SFV33253.1"/>
    </source>
</evidence>
<dbReference type="Pfam" id="PF13560">
    <property type="entry name" value="HTH_31"/>
    <property type="match status" value="1"/>
</dbReference>
<dbReference type="PANTHER" id="PTHR40661:SF3">
    <property type="entry name" value="FELS-1 PROPHAGE TRANSCRIPTIONAL REGULATOR"/>
    <property type="match status" value="1"/>
</dbReference>
<evidence type="ECO:0000256" key="2">
    <source>
        <dbReference type="ARBA" id="ARBA00023125"/>
    </source>
</evidence>
<evidence type="ECO:0000256" key="3">
    <source>
        <dbReference type="ARBA" id="ARBA00023163"/>
    </source>
</evidence>
<dbReference type="SUPFAM" id="SSF51306">
    <property type="entry name" value="LexA/Signal peptidase"/>
    <property type="match status" value="1"/>
</dbReference>
<dbReference type="AlphaFoldDB" id="A0A1I7NF77"/>
<dbReference type="SUPFAM" id="SSF47413">
    <property type="entry name" value="lambda repressor-like DNA-binding domains"/>
    <property type="match status" value="1"/>
</dbReference>